<reference evidence="2" key="1">
    <citation type="submission" date="2024-06" db="EMBL/GenBank/DDBJ databases">
        <authorList>
            <person name="Liu X."/>
            <person name="Lenzi L."/>
            <person name="Haldenby T S."/>
            <person name="Uol C."/>
        </authorList>
    </citation>
    <scope>NUCLEOTIDE SEQUENCE</scope>
</reference>
<comment type="caution">
    <text evidence="2">The sequence shown here is derived from an EMBL/GenBank/DDBJ whole genome shotgun (WGS) entry which is preliminary data.</text>
</comment>
<feature type="domain" description="Protein kinase" evidence="1">
    <location>
        <begin position="21"/>
        <end position="280"/>
    </location>
</feature>
<dbReference type="PANTHER" id="PTHR24347">
    <property type="entry name" value="SERINE/THREONINE-PROTEIN KINASE"/>
    <property type="match status" value="1"/>
</dbReference>
<dbReference type="InterPro" id="IPR011009">
    <property type="entry name" value="Kinase-like_dom_sf"/>
</dbReference>
<gene>
    <name evidence="2" type="ORF">CDAUBV1_LOCUS8728</name>
</gene>
<sequence length="336" mass="38782">MTTEGGVIKESNKTVPFEEIYEVIKELGRRPFQPMGCTSFVAACLERGTKYRFAVKIYQKRIASLDPPREVAVLLKLKHENIIRIKEVFESQLSLSVVMELNSGEELFRRLQNVSEYSEQLIAGYFRQIVEAIRFLHEYGIVHKNLKPENILLDSLQPDAIVKITDANIDKFLLHDMDIELVCCNVIYCAPELLLSRKFDKTFDLWSLGIILHIMLCGSDPYYPKLDSDLYRSILNGQIEYTSTAWNMISWNGKDAVKRLLVLNPPQRALTTEILKHPWVTGEQARATHLEQIKLNMKQFNIRRAGANAKFGERQYNRPYLPASRLRCSRKPAHLP</sequence>
<dbReference type="Proteomes" id="UP001497525">
    <property type="component" value="Unassembled WGS sequence"/>
</dbReference>
<dbReference type="Gene3D" id="1.10.510.10">
    <property type="entry name" value="Transferase(Phosphotransferase) domain 1"/>
    <property type="match status" value="1"/>
</dbReference>
<dbReference type="InterPro" id="IPR000719">
    <property type="entry name" value="Prot_kinase_dom"/>
</dbReference>
<dbReference type="GO" id="GO:0005524">
    <property type="term" value="F:ATP binding"/>
    <property type="evidence" value="ECO:0007669"/>
    <property type="project" value="InterPro"/>
</dbReference>
<dbReference type="GO" id="GO:0004672">
    <property type="term" value="F:protein kinase activity"/>
    <property type="evidence" value="ECO:0007669"/>
    <property type="project" value="InterPro"/>
</dbReference>
<dbReference type="AlphaFoldDB" id="A0AAV2TE81"/>
<dbReference type="EMBL" id="CAXLJL010000223">
    <property type="protein sequence ID" value="CAL5134763.1"/>
    <property type="molecule type" value="Genomic_DNA"/>
</dbReference>
<accession>A0AAV2TE81</accession>
<evidence type="ECO:0000259" key="1">
    <source>
        <dbReference type="PROSITE" id="PS50011"/>
    </source>
</evidence>
<proteinExistence type="predicted"/>
<name>A0AAV2TE81_CALDB</name>
<organism evidence="2 3">
    <name type="scientific">Calicophoron daubneyi</name>
    <name type="common">Rumen fluke</name>
    <name type="synonym">Paramphistomum daubneyi</name>
    <dbReference type="NCBI Taxonomy" id="300641"/>
    <lineage>
        <taxon>Eukaryota</taxon>
        <taxon>Metazoa</taxon>
        <taxon>Spiralia</taxon>
        <taxon>Lophotrochozoa</taxon>
        <taxon>Platyhelminthes</taxon>
        <taxon>Trematoda</taxon>
        <taxon>Digenea</taxon>
        <taxon>Plagiorchiida</taxon>
        <taxon>Pronocephalata</taxon>
        <taxon>Paramphistomoidea</taxon>
        <taxon>Paramphistomidae</taxon>
        <taxon>Calicophoron</taxon>
    </lineage>
</organism>
<evidence type="ECO:0000313" key="2">
    <source>
        <dbReference type="EMBL" id="CAL5134763.1"/>
    </source>
</evidence>
<dbReference type="Gene3D" id="3.30.200.20">
    <property type="entry name" value="Phosphorylase Kinase, domain 1"/>
    <property type="match status" value="1"/>
</dbReference>
<dbReference type="Pfam" id="PF00069">
    <property type="entry name" value="Pkinase"/>
    <property type="match status" value="1"/>
</dbReference>
<dbReference type="SUPFAM" id="SSF56112">
    <property type="entry name" value="Protein kinase-like (PK-like)"/>
    <property type="match status" value="1"/>
</dbReference>
<dbReference type="PROSITE" id="PS50011">
    <property type="entry name" value="PROTEIN_KINASE_DOM"/>
    <property type="match status" value="1"/>
</dbReference>
<protein>
    <recommendedName>
        <fullName evidence="1">Protein kinase domain-containing protein</fullName>
    </recommendedName>
</protein>
<evidence type="ECO:0000313" key="3">
    <source>
        <dbReference type="Proteomes" id="UP001497525"/>
    </source>
</evidence>